<feature type="transmembrane region" description="Helical" evidence="1">
    <location>
        <begin position="89"/>
        <end position="107"/>
    </location>
</feature>
<evidence type="ECO:0000313" key="2">
    <source>
        <dbReference type="EMBL" id="KAK3611625.1"/>
    </source>
</evidence>
<organism evidence="2 3">
    <name type="scientific">Potamilus streckersoni</name>
    <dbReference type="NCBI Taxonomy" id="2493646"/>
    <lineage>
        <taxon>Eukaryota</taxon>
        <taxon>Metazoa</taxon>
        <taxon>Spiralia</taxon>
        <taxon>Lophotrochozoa</taxon>
        <taxon>Mollusca</taxon>
        <taxon>Bivalvia</taxon>
        <taxon>Autobranchia</taxon>
        <taxon>Heteroconchia</taxon>
        <taxon>Palaeoheterodonta</taxon>
        <taxon>Unionida</taxon>
        <taxon>Unionoidea</taxon>
        <taxon>Unionidae</taxon>
        <taxon>Ambleminae</taxon>
        <taxon>Lampsilini</taxon>
        <taxon>Potamilus</taxon>
    </lineage>
</organism>
<protein>
    <submittedName>
        <fullName evidence="2">Uncharacterized protein</fullName>
    </submittedName>
</protein>
<keyword evidence="1" id="KW-1133">Transmembrane helix</keyword>
<proteinExistence type="predicted"/>
<comment type="caution">
    <text evidence="2">The sequence shown here is derived from an EMBL/GenBank/DDBJ whole genome shotgun (WGS) entry which is preliminary data.</text>
</comment>
<reference evidence="2" key="2">
    <citation type="journal article" date="2021" name="Genome Biol. Evol.">
        <title>Developing a high-quality reference genome for a parasitic bivalve with doubly uniparental inheritance (Bivalvia: Unionida).</title>
        <authorList>
            <person name="Smith C.H."/>
        </authorList>
    </citation>
    <scope>NUCLEOTIDE SEQUENCE</scope>
    <source>
        <strain evidence="2">CHS0354</strain>
        <tissue evidence="2">Mantle</tissue>
    </source>
</reference>
<sequence>MALLRPHPDDEKRPIFNFFHWGVGTSAHILASMTLNLITSQFYPNASTSICLHKLSHRNVLLGYYQSVINIFIGISLPKADASQKVTYFLWTYVAWQVFMGIILTVYDCCQKREEKNYETTEMIEMRDYSYKYSVSANKKKKFITLLKLHSASDDNAVTK</sequence>
<reference evidence="2" key="1">
    <citation type="journal article" date="2021" name="Genome Biol. Evol.">
        <title>A High-Quality Reference Genome for a Parasitic Bivalve with Doubly Uniparental Inheritance (Bivalvia: Unionida).</title>
        <authorList>
            <person name="Smith C.H."/>
        </authorList>
    </citation>
    <scope>NUCLEOTIDE SEQUENCE</scope>
    <source>
        <strain evidence="2">CHS0354</strain>
    </source>
</reference>
<keyword evidence="3" id="KW-1185">Reference proteome</keyword>
<feature type="transmembrane region" description="Helical" evidence="1">
    <location>
        <begin position="18"/>
        <end position="38"/>
    </location>
</feature>
<evidence type="ECO:0000256" key="1">
    <source>
        <dbReference type="SAM" id="Phobius"/>
    </source>
</evidence>
<dbReference type="AlphaFoldDB" id="A0AAE0WGA5"/>
<dbReference type="Proteomes" id="UP001195483">
    <property type="component" value="Unassembled WGS sequence"/>
</dbReference>
<accession>A0AAE0WGA5</accession>
<keyword evidence="1" id="KW-0812">Transmembrane</keyword>
<name>A0AAE0WGA5_9BIVA</name>
<keyword evidence="1" id="KW-0472">Membrane</keyword>
<reference evidence="2" key="3">
    <citation type="submission" date="2023-05" db="EMBL/GenBank/DDBJ databases">
        <authorList>
            <person name="Smith C.H."/>
        </authorList>
    </citation>
    <scope>NUCLEOTIDE SEQUENCE</scope>
    <source>
        <strain evidence="2">CHS0354</strain>
        <tissue evidence="2">Mantle</tissue>
    </source>
</reference>
<feature type="transmembrane region" description="Helical" evidence="1">
    <location>
        <begin position="59"/>
        <end position="77"/>
    </location>
</feature>
<dbReference type="EMBL" id="JAEAOA010001138">
    <property type="protein sequence ID" value="KAK3611625.1"/>
    <property type="molecule type" value="Genomic_DNA"/>
</dbReference>
<gene>
    <name evidence="2" type="ORF">CHS0354_018321</name>
</gene>
<evidence type="ECO:0000313" key="3">
    <source>
        <dbReference type="Proteomes" id="UP001195483"/>
    </source>
</evidence>